<dbReference type="SMART" id="SM00066">
    <property type="entry name" value="GAL4"/>
    <property type="match status" value="1"/>
</dbReference>
<dbReference type="EMBL" id="PQXO01001234">
    <property type="protein sequence ID" value="TGO81263.1"/>
    <property type="molecule type" value="Genomic_DNA"/>
</dbReference>
<accession>A0A4Z1KJB1</accession>
<dbReference type="InterPro" id="IPR001138">
    <property type="entry name" value="Zn2Cys6_DnaBD"/>
</dbReference>
<comment type="subcellular location">
    <subcellularLocation>
        <location evidence="1">Nucleus</location>
    </subcellularLocation>
</comment>
<dbReference type="PANTHER" id="PTHR37534">
    <property type="entry name" value="TRANSCRIPTIONAL ACTIVATOR PROTEIN UGA3"/>
    <property type="match status" value="1"/>
</dbReference>
<reference evidence="5 6" key="1">
    <citation type="submission" date="2017-12" db="EMBL/GenBank/DDBJ databases">
        <title>Comparative genomics of Botrytis spp.</title>
        <authorList>
            <person name="Valero-Jimenez C.A."/>
            <person name="Tapia P."/>
            <person name="Veloso J."/>
            <person name="Silva-Moreno E."/>
            <person name="Staats M."/>
            <person name="Valdes J.H."/>
            <person name="Van Kan J.A.L."/>
        </authorList>
    </citation>
    <scope>NUCLEOTIDE SEQUENCE [LARGE SCALE GENOMIC DNA]</scope>
    <source>
        <strain evidence="5 6">MUCL3349</strain>
    </source>
</reference>
<dbReference type="Pfam" id="PF11951">
    <property type="entry name" value="Fungal_trans_2"/>
    <property type="match status" value="1"/>
</dbReference>
<feature type="region of interest" description="Disordered" evidence="3">
    <location>
        <begin position="85"/>
        <end position="119"/>
    </location>
</feature>
<evidence type="ECO:0000256" key="1">
    <source>
        <dbReference type="ARBA" id="ARBA00004123"/>
    </source>
</evidence>
<name>A0A4Z1KJB1_9HELO</name>
<feature type="compositionally biased region" description="Low complexity" evidence="3">
    <location>
        <begin position="92"/>
        <end position="113"/>
    </location>
</feature>
<dbReference type="AlphaFoldDB" id="A0A4Z1KJB1"/>
<organism evidence="5 6">
    <name type="scientific">Botrytis porri</name>
    <dbReference type="NCBI Taxonomy" id="87229"/>
    <lineage>
        <taxon>Eukaryota</taxon>
        <taxon>Fungi</taxon>
        <taxon>Dikarya</taxon>
        <taxon>Ascomycota</taxon>
        <taxon>Pezizomycotina</taxon>
        <taxon>Leotiomycetes</taxon>
        <taxon>Helotiales</taxon>
        <taxon>Sclerotiniaceae</taxon>
        <taxon>Botrytis</taxon>
    </lineage>
</organism>
<dbReference type="CDD" id="cd00067">
    <property type="entry name" value="GAL4"/>
    <property type="match status" value="1"/>
</dbReference>
<dbReference type="OrthoDB" id="5213892at2759"/>
<dbReference type="InterPro" id="IPR036864">
    <property type="entry name" value="Zn2-C6_fun-type_DNA-bd_sf"/>
</dbReference>
<dbReference type="PROSITE" id="PS50048">
    <property type="entry name" value="ZN2_CY6_FUNGAL_2"/>
    <property type="match status" value="1"/>
</dbReference>
<dbReference type="PROSITE" id="PS00463">
    <property type="entry name" value="ZN2_CY6_FUNGAL_1"/>
    <property type="match status" value="1"/>
</dbReference>
<feature type="domain" description="Zn(2)-C6 fungal-type" evidence="4">
    <location>
        <begin position="20"/>
        <end position="50"/>
    </location>
</feature>
<dbReference type="GO" id="GO:0005634">
    <property type="term" value="C:nucleus"/>
    <property type="evidence" value="ECO:0007669"/>
    <property type="project" value="UniProtKB-SubCell"/>
</dbReference>
<evidence type="ECO:0000259" key="4">
    <source>
        <dbReference type="PROSITE" id="PS50048"/>
    </source>
</evidence>
<dbReference type="STRING" id="87229.A0A4Z1KJB1"/>
<evidence type="ECO:0000256" key="2">
    <source>
        <dbReference type="ARBA" id="ARBA00023242"/>
    </source>
</evidence>
<dbReference type="GO" id="GO:0000981">
    <property type="term" value="F:DNA-binding transcription factor activity, RNA polymerase II-specific"/>
    <property type="evidence" value="ECO:0007669"/>
    <property type="project" value="InterPro"/>
</dbReference>
<gene>
    <name evidence="5" type="ORF">BPOR_1241g00020</name>
</gene>
<sequence length="602" mass="67421">MDHTAGTNVHSPIAVRSNRGCWTCRIRKKKCDEVQPGCLRCKDVNVECHYGPKPKWIDDPKFAKAELEKIKAVVAASASKKRAAFRARKNTGSISSVPKSPKSPGTSTSTTPTNIAKKGDNLPSIDNVVSISTPPMEINHDKNIEPKSPLFPKWIEDQEASLMMHYLDHVFFIQFRFHTPSLSSGRGWLLSLLTKTKPLYHAALSLSAFHRQSLLLEQESGQAEIDYLHELQHHYDLALKGLQDFIQTNNKNASEQGAFDGNIQILACMIQLISFELFNGGVSNWQVHLRAASELILVLHEVSNGSIPGPETLLTSSQCFNIPGAGSPESNMSESLVSRDSAALDFFTGAIIWMDALACVSTGSHPWLSEFHNRLLSAKKPGSSKSDHKIQLASIMGCENWVMIMISEIAWLGTWRRKHQSDYTIDFKQQLIFTEQNIRGRLESKNSETLEELHALRSMHRGTPPFYATELYNKHTILLITHIFACASLIYLQMVITDNLLPEDIDMMLHNTINAMRMIPNPQMFRGLVWPLSVAGCLASSKQDQEFFRETSRGAVTDSRSFGNSRSAFEILEKSWELQVRKGRLVDCTATIREIGSCILLV</sequence>
<dbReference type="GO" id="GO:0000976">
    <property type="term" value="F:transcription cis-regulatory region binding"/>
    <property type="evidence" value="ECO:0007669"/>
    <property type="project" value="TreeGrafter"/>
</dbReference>
<dbReference type="Pfam" id="PF00172">
    <property type="entry name" value="Zn_clus"/>
    <property type="match status" value="1"/>
</dbReference>
<keyword evidence="2" id="KW-0539">Nucleus</keyword>
<protein>
    <recommendedName>
        <fullName evidence="4">Zn(2)-C6 fungal-type domain-containing protein</fullName>
    </recommendedName>
</protein>
<evidence type="ECO:0000313" key="5">
    <source>
        <dbReference type="EMBL" id="TGO81263.1"/>
    </source>
</evidence>
<dbReference type="Proteomes" id="UP000297280">
    <property type="component" value="Unassembled WGS sequence"/>
</dbReference>
<keyword evidence="6" id="KW-1185">Reference proteome</keyword>
<evidence type="ECO:0000313" key="6">
    <source>
        <dbReference type="Proteomes" id="UP000297280"/>
    </source>
</evidence>
<evidence type="ECO:0000256" key="3">
    <source>
        <dbReference type="SAM" id="MobiDB-lite"/>
    </source>
</evidence>
<dbReference type="GO" id="GO:0008270">
    <property type="term" value="F:zinc ion binding"/>
    <property type="evidence" value="ECO:0007669"/>
    <property type="project" value="InterPro"/>
</dbReference>
<dbReference type="SUPFAM" id="SSF57701">
    <property type="entry name" value="Zn2/Cys6 DNA-binding domain"/>
    <property type="match status" value="1"/>
</dbReference>
<proteinExistence type="predicted"/>
<dbReference type="PANTHER" id="PTHR37534:SF26">
    <property type="entry name" value="TRANSCRIPTION FACTOR, PUTATIVE-RELATED"/>
    <property type="match status" value="1"/>
</dbReference>
<comment type="caution">
    <text evidence="5">The sequence shown here is derived from an EMBL/GenBank/DDBJ whole genome shotgun (WGS) entry which is preliminary data.</text>
</comment>
<dbReference type="Gene3D" id="4.10.240.10">
    <property type="entry name" value="Zn(2)-C6 fungal-type DNA-binding domain"/>
    <property type="match status" value="1"/>
</dbReference>
<dbReference type="InterPro" id="IPR021858">
    <property type="entry name" value="Fun_TF"/>
</dbReference>
<dbReference type="GO" id="GO:0045944">
    <property type="term" value="P:positive regulation of transcription by RNA polymerase II"/>
    <property type="evidence" value="ECO:0007669"/>
    <property type="project" value="TreeGrafter"/>
</dbReference>